<feature type="non-terminal residue" evidence="2">
    <location>
        <position position="64"/>
    </location>
</feature>
<evidence type="ECO:0000256" key="1">
    <source>
        <dbReference type="SAM" id="Phobius"/>
    </source>
</evidence>
<reference evidence="2 3" key="1">
    <citation type="submission" date="2014-04" db="EMBL/GenBank/DDBJ databases">
        <authorList>
            <consortium name="DOE Joint Genome Institute"/>
            <person name="Kuo A."/>
            <person name="Tarkka M."/>
            <person name="Buscot F."/>
            <person name="Kohler A."/>
            <person name="Nagy L.G."/>
            <person name="Floudas D."/>
            <person name="Copeland A."/>
            <person name="Barry K.W."/>
            <person name="Cichocki N."/>
            <person name="Veneault-Fourrey C."/>
            <person name="LaButti K."/>
            <person name="Lindquist E.A."/>
            <person name="Lipzen A."/>
            <person name="Lundell T."/>
            <person name="Morin E."/>
            <person name="Murat C."/>
            <person name="Sun H."/>
            <person name="Tunlid A."/>
            <person name="Henrissat B."/>
            <person name="Grigoriev I.V."/>
            <person name="Hibbett D.S."/>
            <person name="Martin F."/>
            <person name="Nordberg H.P."/>
            <person name="Cantor M.N."/>
            <person name="Hua S.X."/>
        </authorList>
    </citation>
    <scope>NUCLEOTIDE SEQUENCE [LARGE SCALE GENOMIC DNA]</scope>
    <source>
        <strain evidence="2 3">F 1598</strain>
    </source>
</reference>
<dbReference type="Proteomes" id="UP000054166">
    <property type="component" value="Unassembled WGS sequence"/>
</dbReference>
<keyword evidence="1" id="KW-1133">Transmembrane helix</keyword>
<dbReference type="EMBL" id="KN832985">
    <property type="protein sequence ID" value="KIM85184.1"/>
    <property type="molecule type" value="Genomic_DNA"/>
</dbReference>
<keyword evidence="1" id="KW-0812">Transmembrane</keyword>
<organism evidence="2 3">
    <name type="scientific">Piloderma croceum (strain F 1598)</name>
    <dbReference type="NCBI Taxonomy" id="765440"/>
    <lineage>
        <taxon>Eukaryota</taxon>
        <taxon>Fungi</taxon>
        <taxon>Dikarya</taxon>
        <taxon>Basidiomycota</taxon>
        <taxon>Agaricomycotina</taxon>
        <taxon>Agaricomycetes</taxon>
        <taxon>Agaricomycetidae</taxon>
        <taxon>Atheliales</taxon>
        <taxon>Atheliaceae</taxon>
        <taxon>Piloderma</taxon>
    </lineage>
</organism>
<dbReference type="AlphaFoldDB" id="A0A0C3FZP2"/>
<gene>
    <name evidence="2" type="ORF">PILCRDRAFT_817180</name>
</gene>
<proteinExistence type="predicted"/>
<protein>
    <submittedName>
        <fullName evidence="2">Uncharacterized protein</fullName>
    </submittedName>
</protein>
<name>A0A0C3FZP2_PILCF</name>
<dbReference type="InParanoid" id="A0A0C3FZP2"/>
<dbReference type="HOGENOM" id="CLU_2873931_0_0_1"/>
<accession>A0A0C3FZP2</accession>
<reference evidence="3" key="2">
    <citation type="submission" date="2015-01" db="EMBL/GenBank/DDBJ databases">
        <title>Evolutionary Origins and Diversification of the Mycorrhizal Mutualists.</title>
        <authorList>
            <consortium name="DOE Joint Genome Institute"/>
            <consortium name="Mycorrhizal Genomics Consortium"/>
            <person name="Kohler A."/>
            <person name="Kuo A."/>
            <person name="Nagy L.G."/>
            <person name="Floudas D."/>
            <person name="Copeland A."/>
            <person name="Barry K.W."/>
            <person name="Cichocki N."/>
            <person name="Veneault-Fourrey C."/>
            <person name="LaButti K."/>
            <person name="Lindquist E.A."/>
            <person name="Lipzen A."/>
            <person name="Lundell T."/>
            <person name="Morin E."/>
            <person name="Murat C."/>
            <person name="Riley R."/>
            <person name="Ohm R."/>
            <person name="Sun H."/>
            <person name="Tunlid A."/>
            <person name="Henrissat B."/>
            <person name="Grigoriev I.V."/>
            <person name="Hibbett D.S."/>
            <person name="Martin F."/>
        </authorList>
    </citation>
    <scope>NUCLEOTIDE SEQUENCE [LARGE SCALE GENOMIC DNA]</scope>
    <source>
        <strain evidence="3">F 1598</strain>
    </source>
</reference>
<sequence>MTSTASFSPASSSTFLVALYSLNPFLVVQVARLALLFAFSDFVLTNPVPASQLFTRTTLGLSSR</sequence>
<evidence type="ECO:0000313" key="2">
    <source>
        <dbReference type="EMBL" id="KIM85184.1"/>
    </source>
</evidence>
<feature type="transmembrane region" description="Helical" evidence="1">
    <location>
        <begin position="20"/>
        <end position="44"/>
    </location>
</feature>
<keyword evidence="1" id="KW-0472">Membrane</keyword>
<keyword evidence="3" id="KW-1185">Reference proteome</keyword>
<evidence type="ECO:0000313" key="3">
    <source>
        <dbReference type="Proteomes" id="UP000054166"/>
    </source>
</evidence>